<feature type="region of interest" description="Disordered" evidence="1">
    <location>
        <begin position="100"/>
        <end position="148"/>
    </location>
</feature>
<feature type="compositionally biased region" description="Basic residues" evidence="1">
    <location>
        <begin position="105"/>
        <end position="114"/>
    </location>
</feature>
<evidence type="ECO:0000313" key="3">
    <source>
        <dbReference type="Proteomes" id="UP000279833"/>
    </source>
</evidence>
<dbReference type="Proteomes" id="UP000279833">
    <property type="component" value="Unassembled WGS sequence"/>
</dbReference>
<feature type="region of interest" description="Disordered" evidence="1">
    <location>
        <begin position="29"/>
        <end position="65"/>
    </location>
</feature>
<evidence type="ECO:0000256" key="1">
    <source>
        <dbReference type="SAM" id="MobiDB-lite"/>
    </source>
</evidence>
<sequence>MKMKLKNHWTTGETALQMFNEAFLRDTNKTQQTQDNSQQQVPSHTRPNERRNYDGGQLERSQRSITINVSGGVGWQEASTYNRSLSNTWKIFKKETARRQQLTTAKHKSKHKYASRSVQEDLGGRTSDNGLERRTLYQDTKETRSEQM</sequence>
<gene>
    <name evidence="2" type="ORF">SCUD_LOCUS3165</name>
</gene>
<reference evidence="4" key="1">
    <citation type="submission" date="2016-06" db="UniProtKB">
        <authorList>
            <consortium name="WormBaseParasite"/>
        </authorList>
    </citation>
    <scope>IDENTIFICATION</scope>
</reference>
<feature type="compositionally biased region" description="Low complexity" evidence="1">
    <location>
        <begin position="29"/>
        <end position="40"/>
    </location>
</feature>
<evidence type="ECO:0000313" key="2">
    <source>
        <dbReference type="EMBL" id="VDO79886.1"/>
    </source>
</evidence>
<name>A0A183JKD5_9TREM</name>
<feature type="compositionally biased region" description="Basic and acidic residues" evidence="1">
    <location>
        <begin position="130"/>
        <end position="148"/>
    </location>
</feature>
<dbReference type="AlphaFoldDB" id="A0A183JKD5"/>
<dbReference type="WBParaSite" id="SCUD_0000316401-mRNA-1">
    <property type="protein sequence ID" value="SCUD_0000316401-mRNA-1"/>
    <property type="gene ID" value="SCUD_0000316401"/>
</dbReference>
<proteinExistence type="predicted"/>
<keyword evidence="3" id="KW-1185">Reference proteome</keyword>
<evidence type="ECO:0000313" key="4">
    <source>
        <dbReference type="WBParaSite" id="SCUD_0000316401-mRNA-1"/>
    </source>
</evidence>
<dbReference type="EMBL" id="UZAK01003464">
    <property type="protein sequence ID" value="VDO79886.1"/>
    <property type="molecule type" value="Genomic_DNA"/>
</dbReference>
<protein>
    <submittedName>
        <fullName evidence="2 4">Uncharacterized protein</fullName>
    </submittedName>
</protein>
<organism evidence="4">
    <name type="scientific">Schistosoma curassoni</name>
    <dbReference type="NCBI Taxonomy" id="6186"/>
    <lineage>
        <taxon>Eukaryota</taxon>
        <taxon>Metazoa</taxon>
        <taxon>Spiralia</taxon>
        <taxon>Lophotrochozoa</taxon>
        <taxon>Platyhelminthes</taxon>
        <taxon>Trematoda</taxon>
        <taxon>Digenea</taxon>
        <taxon>Strigeidida</taxon>
        <taxon>Schistosomatoidea</taxon>
        <taxon>Schistosomatidae</taxon>
        <taxon>Schistosoma</taxon>
    </lineage>
</organism>
<reference evidence="2 3" key="2">
    <citation type="submission" date="2018-11" db="EMBL/GenBank/DDBJ databases">
        <authorList>
            <consortium name="Pathogen Informatics"/>
        </authorList>
    </citation>
    <scope>NUCLEOTIDE SEQUENCE [LARGE SCALE GENOMIC DNA]</scope>
    <source>
        <strain evidence="2">Dakar</strain>
        <strain evidence="3">Dakar, Senegal</strain>
    </source>
</reference>
<accession>A0A183JKD5</accession>